<keyword evidence="4" id="KW-0479">Metal-binding</keyword>
<evidence type="ECO:0000256" key="1">
    <source>
        <dbReference type="ARBA" id="ARBA00001946"/>
    </source>
</evidence>
<dbReference type="RefSeq" id="WP_191173665.1">
    <property type="nucleotide sequence ID" value="NZ_JACWMW010000001.1"/>
</dbReference>
<accession>A0ABR7X2C9</accession>
<dbReference type="InterPro" id="IPR002716">
    <property type="entry name" value="PIN_dom"/>
</dbReference>
<evidence type="ECO:0000256" key="7">
    <source>
        <dbReference type="ARBA" id="ARBA00038093"/>
    </source>
</evidence>
<proteinExistence type="inferred from homology"/>
<comment type="similarity">
    <text evidence="7">Belongs to the PINc/VapC protein family.</text>
</comment>
<keyword evidence="3" id="KW-0540">Nuclease</keyword>
<evidence type="ECO:0000256" key="3">
    <source>
        <dbReference type="ARBA" id="ARBA00022722"/>
    </source>
</evidence>
<keyword evidence="6" id="KW-0460">Magnesium</keyword>
<evidence type="ECO:0000256" key="5">
    <source>
        <dbReference type="ARBA" id="ARBA00022801"/>
    </source>
</evidence>
<evidence type="ECO:0000256" key="4">
    <source>
        <dbReference type="ARBA" id="ARBA00022723"/>
    </source>
</evidence>
<keyword evidence="5" id="KW-0378">Hydrolase</keyword>
<evidence type="ECO:0000313" key="10">
    <source>
        <dbReference type="Proteomes" id="UP000618754"/>
    </source>
</evidence>
<dbReference type="InterPro" id="IPR029060">
    <property type="entry name" value="PIN-like_dom_sf"/>
</dbReference>
<dbReference type="Proteomes" id="UP000618754">
    <property type="component" value="Unassembled WGS sequence"/>
</dbReference>
<dbReference type="EMBL" id="JACWMW010000001">
    <property type="protein sequence ID" value="MBD1383745.1"/>
    <property type="molecule type" value="Genomic_DNA"/>
</dbReference>
<evidence type="ECO:0000256" key="2">
    <source>
        <dbReference type="ARBA" id="ARBA00022649"/>
    </source>
</evidence>
<gene>
    <name evidence="9" type="ORF">IDJ75_00520</name>
</gene>
<comment type="caution">
    <text evidence="9">The sequence shown here is derived from an EMBL/GenBank/DDBJ whole genome shotgun (WGS) entry which is preliminary data.</text>
</comment>
<keyword evidence="2" id="KW-1277">Toxin-antitoxin system</keyword>
<dbReference type="CDD" id="cd18738">
    <property type="entry name" value="PIN_VapC4-5_FitB-like"/>
    <property type="match status" value="1"/>
</dbReference>
<dbReference type="PANTHER" id="PTHR33653">
    <property type="entry name" value="RIBONUCLEASE VAPC2"/>
    <property type="match status" value="1"/>
</dbReference>
<reference evidence="9 10" key="1">
    <citation type="submission" date="2020-09" db="EMBL/GenBank/DDBJ databases">
        <title>Novel species of Mucilaginibacter isolated from a glacier on the Tibetan Plateau.</title>
        <authorList>
            <person name="Liu Q."/>
            <person name="Xin Y.-H."/>
        </authorList>
    </citation>
    <scope>NUCLEOTIDE SEQUENCE [LARGE SCALE GENOMIC DNA]</scope>
    <source>
        <strain evidence="9 10">CGMCC 1.13878</strain>
    </source>
</reference>
<dbReference type="SUPFAM" id="SSF88723">
    <property type="entry name" value="PIN domain-like"/>
    <property type="match status" value="1"/>
</dbReference>
<keyword evidence="10" id="KW-1185">Reference proteome</keyword>
<dbReference type="Gene3D" id="3.40.50.1010">
    <property type="entry name" value="5'-nuclease"/>
    <property type="match status" value="1"/>
</dbReference>
<evidence type="ECO:0000313" key="9">
    <source>
        <dbReference type="EMBL" id="MBD1383745.1"/>
    </source>
</evidence>
<comment type="cofactor">
    <cofactor evidence="1">
        <name>Mg(2+)</name>
        <dbReference type="ChEBI" id="CHEBI:18420"/>
    </cofactor>
</comment>
<protein>
    <submittedName>
        <fullName evidence="9">Type II toxin-antitoxin system VapC family toxin</fullName>
    </submittedName>
</protein>
<sequence length="121" mass="13655">MRLVDSNIIIYAASPEYLNLKELLEEEDIAVSELTKLEVLGYRHLTPEAEEYFNAVFELVTVLPISDAVINRAITLRQQVNMKAADSIIAATALMHCTELITRNVNDFNHIDDLIVNNPLD</sequence>
<dbReference type="PANTHER" id="PTHR33653:SF1">
    <property type="entry name" value="RIBONUCLEASE VAPC2"/>
    <property type="match status" value="1"/>
</dbReference>
<evidence type="ECO:0000256" key="6">
    <source>
        <dbReference type="ARBA" id="ARBA00022842"/>
    </source>
</evidence>
<feature type="domain" description="PIN" evidence="8">
    <location>
        <begin position="3"/>
        <end position="112"/>
    </location>
</feature>
<dbReference type="InterPro" id="IPR050556">
    <property type="entry name" value="Type_II_TA_system_RNase"/>
</dbReference>
<organism evidence="9 10">
    <name type="scientific">Mucilaginibacter rigui</name>
    <dbReference type="NCBI Taxonomy" id="534635"/>
    <lineage>
        <taxon>Bacteria</taxon>
        <taxon>Pseudomonadati</taxon>
        <taxon>Bacteroidota</taxon>
        <taxon>Sphingobacteriia</taxon>
        <taxon>Sphingobacteriales</taxon>
        <taxon>Sphingobacteriaceae</taxon>
        <taxon>Mucilaginibacter</taxon>
    </lineage>
</organism>
<evidence type="ECO:0000259" key="8">
    <source>
        <dbReference type="Pfam" id="PF01850"/>
    </source>
</evidence>
<name>A0ABR7X2C9_9SPHI</name>
<dbReference type="Pfam" id="PF01850">
    <property type="entry name" value="PIN"/>
    <property type="match status" value="1"/>
</dbReference>